<dbReference type="Proteomes" id="UP000229766">
    <property type="component" value="Unassembled WGS sequence"/>
</dbReference>
<reference evidence="3" key="1">
    <citation type="submission" date="2017-09" db="EMBL/GenBank/DDBJ databases">
        <title>Depth-based differentiation of microbial function through sediment-hosted aquifers and enrichment of novel symbionts in the deep terrestrial subsurface.</title>
        <authorList>
            <person name="Probst A.J."/>
            <person name="Ladd B."/>
            <person name="Jarett J.K."/>
            <person name="Geller-Mcgrath D.E."/>
            <person name="Sieber C.M.K."/>
            <person name="Emerson J.B."/>
            <person name="Anantharaman K."/>
            <person name="Thomas B.C."/>
            <person name="Malmstrom R."/>
            <person name="Stieglmeier M."/>
            <person name="Klingl A."/>
            <person name="Woyke T."/>
            <person name="Ryan C.M."/>
            <person name="Banfield J.F."/>
        </authorList>
    </citation>
    <scope>NUCLEOTIDE SEQUENCE [LARGE SCALE GENOMIC DNA]</scope>
</reference>
<feature type="compositionally biased region" description="Pro residues" evidence="1">
    <location>
        <begin position="106"/>
        <end position="136"/>
    </location>
</feature>
<feature type="region of interest" description="Disordered" evidence="1">
    <location>
        <begin position="100"/>
        <end position="136"/>
    </location>
</feature>
<gene>
    <name evidence="2" type="ORF">COU93_01415</name>
</gene>
<sequence>FDSFVYAVTQATEFELLSPVSGSHLDSLAVTLQWSDVSAVSYDVAVGKTIASTDYGWYGDIHGTSLSVQNLPHDGSEIHIRLFAHFADGSQKAIDKFVYATNNPGDPTPTPEPTPVPIPEPTPTPVPVPTPTPDPTPTPVPDIDPVSFANLSAVWANSGEDKVVKHDTRATKSAGSVLNSVWDGTKISLFGAKNEVIGSNIILESGLSDTQHISVRFKQLTGPQNFHIETTHDDIFKYSGRNIELFYIKYLEIKGMSNFLGGDLDYYGGPSSLPTRWQGETWLTRPDHNQYYPDIAVPIELEPVFDIQKGTNQSIWMDIYVPKDAIVGLYHGDFEILQDGQVIGTLPVELDVQNFTLADEPASKTMLFLG</sequence>
<feature type="non-terminal residue" evidence="2">
    <location>
        <position position="1"/>
    </location>
</feature>
<evidence type="ECO:0000313" key="2">
    <source>
        <dbReference type="EMBL" id="PJE66954.1"/>
    </source>
</evidence>
<proteinExistence type="predicted"/>
<accession>A0A2M8L203</accession>
<feature type="non-terminal residue" evidence="2">
    <location>
        <position position="370"/>
    </location>
</feature>
<organism evidence="2 3">
    <name type="scientific">Candidatus Shapirobacteria bacterium CG10_big_fil_rev_8_21_14_0_10_36_6</name>
    <dbReference type="NCBI Taxonomy" id="1974886"/>
    <lineage>
        <taxon>Bacteria</taxon>
        <taxon>Candidatus Shapironibacteriota</taxon>
    </lineage>
</organism>
<name>A0A2M8L203_9BACT</name>
<evidence type="ECO:0000256" key="1">
    <source>
        <dbReference type="SAM" id="MobiDB-lite"/>
    </source>
</evidence>
<protein>
    <submittedName>
        <fullName evidence="2">Uncharacterized protein</fullName>
    </submittedName>
</protein>
<dbReference type="AlphaFoldDB" id="A0A2M8L203"/>
<comment type="caution">
    <text evidence="2">The sequence shown here is derived from an EMBL/GenBank/DDBJ whole genome shotgun (WGS) entry which is preliminary data.</text>
</comment>
<dbReference type="EMBL" id="PFEI01000080">
    <property type="protein sequence ID" value="PJE66954.1"/>
    <property type="molecule type" value="Genomic_DNA"/>
</dbReference>
<evidence type="ECO:0000313" key="3">
    <source>
        <dbReference type="Proteomes" id="UP000229766"/>
    </source>
</evidence>